<feature type="compositionally biased region" description="Basic and acidic residues" evidence="1">
    <location>
        <begin position="189"/>
        <end position="204"/>
    </location>
</feature>
<dbReference type="CDD" id="cd00073">
    <property type="entry name" value="H15"/>
    <property type="match status" value="1"/>
</dbReference>
<feature type="compositionally biased region" description="Polar residues" evidence="1">
    <location>
        <begin position="32"/>
        <end position="43"/>
    </location>
</feature>
<dbReference type="Gene3D" id="1.10.10.10">
    <property type="entry name" value="Winged helix-like DNA-binding domain superfamily/Winged helix DNA-binding domain"/>
    <property type="match status" value="1"/>
</dbReference>
<dbReference type="SUPFAM" id="SSF46785">
    <property type="entry name" value="Winged helix' DNA-binding domain"/>
    <property type="match status" value="1"/>
</dbReference>
<dbReference type="PROSITE" id="PS51504">
    <property type="entry name" value="H15"/>
    <property type="match status" value="1"/>
</dbReference>
<dbReference type="InterPro" id="IPR036388">
    <property type="entry name" value="WH-like_DNA-bd_sf"/>
</dbReference>
<dbReference type="AlphaFoldDB" id="A0AAW1B4G6"/>
<keyword evidence="4" id="KW-1185">Reference proteome</keyword>
<dbReference type="SMART" id="SM00526">
    <property type="entry name" value="H15"/>
    <property type="match status" value="1"/>
</dbReference>
<dbReference type="GO" id="GO:0000786">
    <property type="term" value="C:nucleosome"/>
    <property type="evidence" value="ECO:0007669"/>
    <property type="project" value="InterPro"/>
</dbReference>
<comment type="caution">
    <text evidence="3">The sequence shown here is derived from an EMBL/GenBank/DDBJ whole genome shotgun (WGS) entry which is preliminary data.</text>
</comment>
<evidence type="ECO:0000259" key="2">
    <source>
        <dbReference type="PROSITE" id="PS51504"/>
    </source>
</evidence>
<dbReference type="EMBL" id="JAOTOJ010000008">
    <property type="protein sequence ID" value="KAK9397033.1"/>
    <property type="molecule type" value="Genomic_DNA"/>
</dbReference>
<feature type="domain" description="H15" evidence="2">
    <location>
        <begin position="80"/>
        <end position="156"/>
    </location>
</feature>
<accession>A0AAW1B4G6</accession>
<protein>
    <submittedName>
        <fullName evidence="3">Histone H1.5</fullName>
    </submittedName>
</protein>
<feature type="compositionally biased region" description="Acidic residues" evidence="1">
    <location>
        <begin position="14"/>
        <end position="31"/>
    </location>
</feature>
<evidence type="ECO:0000313" key="4">
    <source>
        <dbReference type="Proteomes" id="UP001474421"/>
    </source>
</evidence>
<feature type="region of interest" description="Disordered" evidence="1">
    <location>
        <begin position="1"/>
        <end position="84"/>
    </location>
</feature>
<dbReference type="InterPro" id="IPR005818">
    <property type="entry name" value="Histone_H1/H5_H15"/>
</dbReference>
<proteinExistence type="predicted"/>
<evidence type="ECO:0000313" key="3">
    <source>
        <dbReference type="EMBL" id="KAK9397033.1"/>
    </source>
</evidence>
<evidence type="ECO:0000256" key="1">
    <source>
        <dbReference type="SAM" id="MobiDB-lite"/>
    </source>
</evidence>
<feature type="compositionally biased region" description="Basic residues" evidence="1">
    <location>
        <begin position="167"/>
        <end position="183"/>
    </location>
</feature>
<dbReference type="Proteomes" id="UP001474421">
    <property type="component" value="Unassembled WGS sequence"/>
</dbReference>
<sequence length="223" mass="24082">MEPSAFPEAPTLDASDDVAESPQTEDADEGPDSQNTPGSSESTAALDPLLHDGRNNSKKRATYSSKRAGRQLSQPRAVAPKPPTSNLSLLIYTAVATCQKKSGLSMQALKKIVTNMGYDMAKKKHYFLRSIKNMVSKGQLWQVKGTGATGSFKINPDIGKKNNPPKMKGKGPKTKHSIKKKKSSTVSKNGREAAKKQVKAEVKRTCRRGKMSSVQAAPSQVKV</sequence>
<gene>
    <name evidence="3" type="ORF">NXF25_020394</name>
</gene>
<organism evidence="3 4">
    <name type="scientific">Crotalus adamanteus</name>
    <name type="common">Eastern diamondback rattlesnake</name>
    <dbReference type="NCBI Taxonomy" id="8729"/>
    <lineage>
        <taxon>Eukaryota</taxon>
        <taxon>Metazoa</taxon>
        <taxon>Chordata</taxon>
        <taxon>Craniata</taxon>
        <taxon>Vertebrata</taxon>
        <taxon>Euteleostomi</taxon>
        <taxon>Lepidosauria</taxon>
        <taxon>Squamata</taxon>
        <taxon>Bifurcata</taxon>
        <taxon>Unidentata</taxon>
        <taxon>Episquamata</taxon>
        <taxon>Toxicofera</taxon>
        <taxon>Serpentes</taxon>
        <taxon>Colubroidea</taxon>
        <taxon>Viperidae</taxon>
        <taxon>Crotalinae</taxon>
        <taxon>Crotalus</taxon>
    </lineage>
</organism>
<dbReference type="Pfam" id="PF00538">
    <property type="entry name" value="Linker_histone"/>
    <property type="match status" value="1"/>
</dbReference>
<dbReference type="GO" id="GO:0003677">
    <property type="term" value="F:DNA binding"/>
    <property type="evidence" value="ECO:0007669"/>
    <property type="project" value="InterPro"/>
</dbReference>
<reference evidence="3 4" key="1">
    <citation type="journal article" date="2024" name="Proc. Natl. Acad. Sci. U.S.A.">
        <title>The genetic regulatory architecture and epigenomic basis for age-related changes in rattlesnake venom.</title>
        <authorList>
            <person name="Hogan M.P."/>
            <person name="Holding M.L."/>
            <person name="Nystrom G.S."/>
            <person name="Colston T.J."/>
            <person name="Bartlett D.A."/>
            <person name="Mason A.J."/>
            <person name="Ellsworth S.A."/>
            <person name="Rautsaw R.M."/>
            <person name="Lawrence K.C."/>
            <person name="Strickland J.L."/>
            <person name="He B."/>
            <person name="Fraser P."/>
            <person name="Margres M.J."/>
            <person name="Gilbert D.M."/>
            <person name="Gibbs H.L."/>
            <person name="Parkinson C.L."/>
            <person name="Rokyta D.R."/>
        </authorList>
    </citation>
    <scope>NUCLEOTIDE SEQUENCE [LARGE SCALE GENOMIC DNA]</scope>
    <source>
        <strain evidence="3">DRR0105</strain>
    </source>
</reference>
<dbReference type="InterPro" id="IPR036390">
    <property type="entry name" value="WH_DNA-bd_sf"/>
</dbReference>
<dbReference type="GO" id="GO:0006334">
    <property type="term" value="P:nucleosome assembly"/>
    <property type="evidence" value="ECO:0007669"/>
    <property type="project" value="InterPro"/>
</dbReference>
<name>A0AAW1B4G6_CROAD</name>
<feature type="region of interest" description="Disordered" evidence="1">
    <location>
        <begin position="152"/>
        <end position="223"/>
    </location>
</feature>
<feature type="compositionally biased region" description="Polar residues" evidence="1">
    <location>
        <begin position="212"/>
        <end position="223"/>
    </location>
</feature>